<sequence>MDATDLKIVNILQEDGRISMKELGNRVNLTSPAVSERVKRLEENGVIIGYTAIVDPTRMDLFVQALVHVGLKVSDHERFKKLAYDERNIVECHHVTGEECMTVKVICADTQELETVLDKIQTIGSTKTSIILSSPLERKPILPKESSVMKNT</sequence>
<dbReference type="PROSITE" id="PS50956">
    <property type="entry name" value="HTH_ASNC_2"/>
    <property type="match status" value="1"/>
</dbReference>
<keyword evidence="1" id="KW-0805">Transcription regulation</keyword>
<dbReference type="Pfam" id="PF13412">
    <property type="entry name" value="HTH_24"/>
    <property type="match status" value="1"/>
</dbReference>
<dbReference type="PRINTS" id="PR00033">
    <property type="entry name" value="HTHASNC"/>
</dbReference>
<dbReference type="Gene3D" id="3.30.70.920">
    <property type="match status" value="1"/>
</dbReference>
<dbReference type="PROSITE" id="PS00519">
    <property type="entry name" value="HTH_ASNC_1"/>
    <property type="match status" value="1"/>
</dbReference>
<evidence type="ECO:0000313" key="6">
    <source>
        <dbReference type="Proteomes" id="UP000746471"/>
    </source>
</evidence>
<keyword evidence="6" id="KW-1185">Reference proteome</keyword>
<dbReference type="RefSeq" id="WP_213238109.1">
    <property type="nucleotide sequence ID" value="NZ_JAHBCL010000034.1"/>
</dbReference>
<keyword evidence="2" id="KW-0238">DNA-binding</keyword>
<evidence type="ECO:0000256" key="3">
    <source>
        <dbReference type="ARBA" id="ARBA00023163"/>
    </source>
</evidence>
<evidence type="ECO:0000259" key="4">
    <source>
        <dbReference type="PROSITE" id="PS50956"/>
    </source>
</evidence>
<dbReference type="CDD" id="cd00090">
    <property type="entry name" value="HTH_ARSR"/>
    <property type="match status" value="1"/>
</dbReference>
<evidence type="ECO:0000256" key="2">
    <source>
        <dbReference type="ARBA" id="ARBA00023125"/>
    </source>
</evidence>
<dbReference type="InterPro" id="IPR036388">
    <property type="entry name" value="WH-like_DNA-bd_sf"/>
</dbReference>
<dbReference type="Pfam" id="PF01037">
    <property type="entry name" value="AsnC_trans_reg"/>
    <property type="match status" value="1"/>
</dbReference>
<accession>A0ABS5PSV2</accession>
<feature type="domain" description="HTH asnC-type" evidence="4">
    <location>
        <begin position="1"/>
        <end position="72"/>
    </location>
</feature>
<reference evidence="5 6" key="1">
    <citation type="submission" date="2021-05" db="EMBL/GenBank/DDBJ databases">
        <title>Fusibacter ferrireducens sp. nov., an anaerobic, sulfur- and Fe-reducing bacterium isolated from the mangrove sediment.</title>
        <authorList>
            <person name="Qiu D."/>
        </authorList>
    </citation>
    <scope>NUCLEOTIDE SEQUENCE [LARGE SCALE GENOMIC DNA]</scope>
    <source>
        <strain evidence="5 6">DSM 12116</strain>
    </source>
</reference>
<keyword evidence="3" id="KW-0804">Transcription</keyword>
<dbReference type="InterPro" id="IPR019888">
    <property type="entry name" value="Tscrpt_reg_AsnC-like"/>
</dbReference>
<dbReference type="InterPro" id="IPR000485">
    <property type="entry name" value="AsnC-type_HTH_dom"/>
</dbReference>
<dbReference type="Gene3D" id="1.10.10.10">
    <property type="entry name" value="Winged helix-like DNA-binding domain superfamily/Winged helix DNA-binding domain"/>
    <property type="match status" value="1"/>
</dbReference>
<dbReference type="InterPro" id="IPR019885">
    <property type="entry name" value="Tscrpt_reg_HTH_AsnC-type_CS"/>
</dbReference>
<name>A0ABS5PSV2_9FIRM</name>
<dbReference type="InterPro" id="IPR011008">
    <property type="entry name" value="Dimeric_a/b-barrel"/>
</dbReference>
<gene>
    <name evidence="5" type="ORF">KHM83_16285</name>
</gene>
<dbReference type="SUPFAM" id="SSF46785">
    <property type="entry name" value="Winged helix' DNA-binding domain"/>
    <property type="match status" value="1"/>
</dbReference>
<protein>
    <submittedName>
        <fullName evidence="5">Lrp/AsnC family transcriptional regulator</fullName>
    </submittedName>
</protein>
<dbReference type="InterPro" id="IPR036390">
    <property type="entry name" value="WH_DNA-bd_sf"/>
</dbReference>
<dbReference type="PANTHER" id="PTHR30154:SF53">
    <property type="entry name" value="HTH-TYPE TRANSCRIPTIONAL REGULATOR LRPC"/>
    <property type="match status" value="1"/>
</dbReference>
<proteinExistence type="predicted"/>
<dbReference type="InterPro" id="IPR011991">
    <property type="entry name" value="ArsR-like_HTH"/>
</dbReference>
<dbReference type="SMART" id="SM00344">
    <property type="entry name" value="HTH_ASNC"/>
    <property type="match status" value="1"/>
</dbReference>
<dbReference type="SUPFAM" id="SSF54909">
    <property type="entry name" value="Dimeric alpha+beta barrel"/>
    <property type="match status" value="1"/>
</dbReference>
<dbReference type="InterPro" id="IPR019887">
    <property type="entry name" value="Tscrpt_reg_AsnC/Lrp_C"/>
</dbReference>
<evidence type="ECO:0000256" key="1">
    <source>
        <dbReference type="ARBA" id="ARBA00023015"/>
    </source>
</evidence>
<dbReference type="PANTHER" id="PTHR30154">
    <property type="entry name" value="LEUCINE-RESPONSIVE REGULATORY PROTEIN"/>
    <property type="match status" value="1"/>
</dbReference>
<comment type="caution">
    <text evidence="5">The sequence shown here is derived from an EMBL/GenBank/DDBJ whole genome shotgun (WGS) entry which is preliminary data.</text>
</comment>
<dbReference type="Proteomes" id="UP000746471">
    <property type="component" value="Unassembled WGS sequence"/>
</dbReference>
<evidence type="ECO:0000313" key="5">
    <source>
        <dbReference type="EMBL" id="MBS7528248.1"/>
    </source>
</evidence>
<dbReference type="EMBL" id="JAHBCL010000034">
    <property type="protein sequence ID" value="MBS7528248.1"/>
    <property type="molecule type" value="Genomic_DNA"/>
</dbReference>
<organism evidence="5 6">
    <name type="scientific">Fusibacter paucivorans</name>
    <dbReference type="NCBI Taxonomy" id="76009"/>
    <lineage>
        <taxon>Bacteria</taxon>
        <taxon>Bacillati</taxon>
        <taxon>Bacillota</taxon>
        <taxon>Clostridia</taxon>
        <taxon>Eubacteriales</taxon>
        <taxon>Eubacteriales Family XII. Incertae Sedis</taxon>
        <taxon>Fusibacter</taxon>
    </lineage>
</organism>